<dbReference type="Proteomes" id="UP000177622">
    <property type="component" value="Unassembled WGS sequence"/>
</dbReference>
<gene>
    <name evidence="1" type="ORF">PENARI_c019G02721</name>
</gene>
<protein>
    <submittedName>
        <fullName evidence="1">Uncharacterized protein</fullName>
    </submittedName>
</protein>
<organism evidence="1 2">
    <name type="scientific">Penicillium arizonense</name>
    <dbReference type="NCBI Taxonomy" id="1835702"/>
    <lineage>
        <taxon>Eukaryota</taxon>
        <taxon>Fungi</taxon>
        <taxon>Dikarya</taxon>
        <taxon>Ascomycota</taxon>
        <taxon>Pezizomycotina</taxon>
        <taxon>Eurotiomycetes</taxon>
        <taxon>Eurotiomycetidae</taxon>
        <taxon>Eurotiales</taxon>
        <taxon>Aspergillaceae</taxon>
        <taxon>Penicillium</taxon>
    </lineage>
</organism>
<proteinExistence type="predicted"/>
<dbReference type="OrthoDB" id="5368934at2759"/>
<accession>A0A1F5L9P7</accession>
<evidence type="ECO:0000313" key="1">
    <source>
        <dbReference type="EMBL" id="OGE49797.1"/>
    </source>
</evidence>
<dbReference type="GeneID" id="34579468"/>
<dbReference type="AlphaFoldDB" id="A0A1F5L9P7"/>
<evidence type="ECO:0000313" key="2">
    <source>
        <dbReference type="Proteomes" id="UP000177622"/>
    </source>
</evidence>
<sequence length="429" mass="48156">MEEYPAHWKSTLMGVDFWKDAAAYEDEVAKTLQRALTLDLHTQFPFNMGTEQGPRLQDVPKIHRHLSAVELPTISGLRRRSSVKGTTARIKGLARHVRTPSFIAPPSTLDLKLSLDTTSKVVGDSKSTTVRAVEILSRSPITPIDSPITSGLATPVKPIQFFRGGPSWGKLPRSKATLGLDLFSSIEEDKKDDGILAIIELKPLCEFRNLRSLKLTGMLRSYQVYIWQAVWQNPNLGALHLAMALEPGILSIQSTEWKQIKTGWKMSGKQYADPVYYGQYGTGELNPDIGYGEYLDKYAIEKAKIRAMAMGPTSKRLGIKTISLSGFVVDADPFLHWFDPEKLRTIHFKAHCVDAGLWLPRNMRNVTIRLSMPFDLEAVPIGIVTLNLLKDLNMITLEKGRKVSQVAFEHWDTEEWDSLFSPMSRFTSG</sequence>
<keyword evidence="2" id="KW-1185">Reference proteome</keyword>
<dbReference type="RefSeq" id="XP_022485248.1">
    <property type="nucleotide sequence ID" value="XM_022634734.1"/>
</dbReference>
<reference evidence="1 2" key="1">
    <citation type="journal article" date="2016" name="Sci. Rep.">
        <title>Penicillium arizonense, a new, genome sequenced fungal species, reveals a high chemical diversity in secreted metabolites.</title>
        <authorList>
            <person name="Grijseels S."/>
            <person name="Nielsen J.C."/>
            <person name="Randelovic M."/>
            <person name="Nielsen J."/>
            <person name="Nielsen K.F."/>
            <person name="Workman M."/>
            <person name="Frisvad J.C."/>
        </authorList>
    </citation>
    <scope>NUCLEOTIDE SEQUENCE [LARGE SCALE GENOMIC DNA]</scope>
    <source>
        <strain evidence="1 2">CBS 141311</strain>
    </source>
</reference>
<comment type="caution">
    <text evidence="1">The sequence shown here is derived from an EMBL/GenBank/DDBJ whole genome shotgun (WGS) entry which is preliminary data.</text>
</comment>
<dbReference type="EMBL" id="LXJU01000019">
    <property type="protein sequence ID" value="OGE49797.1"/>
    <property type="molecule type" value="Genomic_DNA"/>
</dbReference>
<name>A0A1F5L9P7_PENAI</name>